<organism evidence="1 2">
    <name type="scientific">Endobacterium cereale</name>
    <dbReference type="NCBI Taxonomy" id="2663029"/>
    <lineage>
        <taxon>Bacteria</taxon>
        <taxon>Pseudomonadati</taxon>
        <taxon>Pseudomonadota</taxon>
        <taxon>Alphaproteobacteria</taxon>
        <taxon>Hyphomicrobiales</taxon>
        <taxon>Rhizobiaceae</taxon>
        <taxon>Endobacterium</taxon>
    </lineage>
</organism>
<dbReference type="Proteomes" id="UP000435138">
    <property type="component" value="Unassembled WGS sequence"/>
</dbReference>
<gene>
    <name evidence="1" type="ORF">GAO09_16825</name>
</gene>
<evidence type="ECO:0000313" key="1">
    <source>
        <dbReference type="EMBL" id="MQY47702.1"/>
    </source>
</evidence>
<reference evidence="1 2" key="1">
    <citation type="submission" date="2019-11" db="EMBL/GenBank/DDBJ databases">
        <title>Genome analysis of Rhizobacterium cereale a novel genus and species isolated from maize roots in North Spain.</title>
        <authorList>
            <person name="Menendez E."/>
            <person name="Flores-Felix J.D."/>
            <person name="Ramirez-Bahena M.-H."/>
            <person name="Igual J.M."/>
            <person name="Garcia-Fraile P."/>
            <person name="Peix A."/>
            <person name="Velazquez E."/>
        </authorList>
    </citation>
    <scope>NUCLEOTIDE SEQUENCE [LARGE SCALE GENOMIC DNA]</scope>
    <source>
        <strain evidence="1 2">RZME27</strain>
    </source>
</reference>
<protein>
    <submittedName>
        <fullName evidence="1">Uncharacterized protein</fullName>
    </submittedName>
</protein>
<dbReference type="RefSeq" id="WP_153355159.1">
    <property type="nucleotide sequence ID" value="NZ_JAYKOO010000007.1"/>
</dbReference>
<comment type="caution">
    <text evidence="1">The sequence shown here is derived from an EMBL/GenBank/DDBJ whole genome shotgun (WGS) entry which is preliminary data.</text>
</comment>
<dbReference type="EMBL" id="WIXI01000045">
    <property type="protein sequence ID" value="MQY47702.1"/>
    <property type="molecule type" value="Genomic_DNA"/>
</dbReference>
<evidence type="ECO:0000313" key="2">
    <source>
        <dbReference type="Proteomes" id="UP000435138"/>
    </source>
</evidence>
<accession>A0A6A8A8X5</accession>
<dbReference type="AlphaFoldDB" id="A0A6A8A8X5"/>
<keyword evidence="2" id="KW-1185">Reference proteome</keyword>
<name>A0A6A8A8X5_9HYPH</name>
<proteinExistence type="predicted"/>
<sequence length="143" mass="16064">MPNTLILHPTNGTYFFGIVPEKRVRDFLIPGAPIVLKLGKHGGRGGFGVRHIWARHEREVRARGYTRIEDVARYVAEIVRPGSPIFCEFAQLRDVRITVVRTATGIAVLEHKQAGNDFHYSVVTAFAQRNAHGTRIGTVSDYR</sequence>